<evidence type="ECO:0000313" key="1">
    <source>
        <dbReference type="EMBL" id="KUF10851.1"/>
    </source>
</evidence>
<comment type="caution">
    <text evidence="1">The sequence shown here is derived from an EMBL/GenBank/DDBJ whole genome shotgun (WGS) entry which is preliminary data.</text>
</comment>
<dbReference type="InterPro" id="IPR042258">
    <property type="entry name" value="DGOK_N"/>
</dbReference>
<organism evidence="1 2">
    <name type="scientific">Pseudoponticoccus marisrubri</name>
    <dbReference type="NCBI Taxonomy" id="1685382"/>
    <lineage>
        <taxon>Bacteria</taxon>
        <taxon>Pseudomonadati</taxon>
        <taxon>Pseudomonadota</taxon>
        <taxon>Alphaproteobacteria</taxon>
        <taxon>Rhodobacterales</taxon>
        <taxon>Roseobacteraceae</taxon>
        <taxon>Pseudoponticoccus</taxon>
    </lineage>
</organism>
<dbReference type="GO" id="GO:0008671">
    <property type="term" value="F:2-dehydro-3-deoxygalactonokinase activity"/>
    <property type="evidence" value="ECO:0007669"/>
    <property type="project" value="InterPro"/>
</dbReference>
<evidence type="ECO:0000313" key="2">
    <source>
        <dbReference type="Proteomes" id="UP000054396"/>
    </source>
</evidence>
<evidence type="ECO:0008006" key="3">
    <source>
        <dbReference type="Google" id="ProtNLM"/>
    </source>
</evidence>
<dbReference type="OrthoDB" id="256574at2"/>
<dbReference type="InterPro" id="IPR007729">
    <property type="entry name" value="DGOK"/>
</dbReference>
<reference evidence="1 2" key="1">
    <citation type="submission" date="2015-12" db="EMBL/GenBank/DDBJ databases">
        <authorList>
            <person name="Shamseldin A."/>
            <person name="Moawad H."/>
            <person name="Abd El-Rahim W.M."/>
            <person name="Sadowsky M.J."/>
        </authorList>
    </citation>
    <scope>NUCLEOTIDE SEQUENCE [LARGE SCALE GENOMIC DNA]</scope>
    <source>
        <strain evidence="1 2">SJ5A-1</strain>
    </source>
</reference>
<dbReference type="Gene3D" id="3.30.420.300">
    <property type="entry name" value="2-keto-3-deoxy-galactonokinase, substrate binding domain"/>
    <property type="match status" value="1"/>
</dbReference>
<dbReference type="GO" id="GO:0034194">
    <property type="term" value="P:D-galactonate catabolic process"/>
    <property type="evidence" value="ECO:0007669"/>
    <property type="project" value="InterPro"/>
</dbReference>
<dbReference type="Proteomes" id="UP000054396">
    <property type="component" value="Unassembled WGS sequence"/>
</dbReference>
<dbReference type="RefSeq" id="WP_058862136.1">
    <property type="nucleotide sequence ID" value="NZ_LPXO01000005.1"/>
</dbReference>
<dbReference type="Pfam" id="PF05035">
    <property type="entry name" value="DGOK"/>
    <property type="match status" value="1"/>
</dbReference>
<dbReference type="InterPro" id="IPR042257">
    <property type="entry name" value="DGOK_C"/>
</dbReference>
<dbReference type="EMBL" id="LPXO01000005">
    <property type="protein sequence ID" value="KUF10851.1"/>
    <property type="molecule type" value="Genomic_DNA"/>
</dbReference>
<name>A0A0W7WJP9_9RHOB</name>
<proteinExistence type="predicted"/>
<dbReference type="STRING" id="1685382.AVJ23_10460"/>
<dbReference type="AlphaFoldDB" id="A0A0W7WJP9"/>
<protein>
    <recommendedName>
        <fullName evidence="3">2-dehydro-3-deoxygalactonokinase</fullName>
    </recommendedName>
</protein>
<dbReference type="Gene3D" id="3.30.420.310">
    <property type="entry name" value="2-keto-3-deoxy-galactonokinase, C-terminal domain"/>
    <property type="match status" value="1"/>
</dbReference>
<accession>A0A0W7WJP9</accession>
<keyword evidence="2" id="KW-1185">Reference proteome</keyword>
<gene>
    <name evidence="1" type="ORF">AVJ23_10460</name>
</gene>
<sequence>MSRIAFIAVDWGSTAFRAWALDHGGAVLATRTGPDGLKSIENRAFSEVLDRHCGDWCAAAPEAPVLMQGMVGARGGWVEAAYAPCPARFGQLTAQATRFEADGRTIVILPGATVADDSGGHDVMRGEEVQIFGAAELTGRGTAQICIPGTHCKWAELRDGVLTGFRTFVTGEMYQLLLQHSLVGALSEGTDLRDGAFRRGLDRGAALPLSHAVFAARASTLTGNMAPAEVASFLSGVLIGAEWAAQDQPRDVLLMASGVLADRYAAALTHFGTPFESVDADAATLAGLTRAARSPWPERVAA</sequence>